<keyword evidence="5 10" id="KW-0545">Nucleotide biosynthesis</keyword>
<dbReference type="NCBIfam" id="TIGR00041">
    <property type="entry name" value="DTMP_kinase"/>
    <property type="match status" value="1"/>
</dbReference>
<dbReference type="GO" id="GO:0006235">
    <property type="term" value="P:dTTP biosynthetic process"/>
    <property type="evidence" value="ECO:0007669"/>
    <property type="project" value="UniProtKB-UniRule"/>
</dbReference>
<evidence type="ECO:0000313" key="12">
    <source>
        <dbReference type="EMBL" id="HIZ24667.1"/>
    </source>
</evidence>
<evidence type="ECO:0000259" key="11">
    <source>
        <dbReference type="Pfam" id="PF02223"/>
    </source>
</evidence>
<comment type="caution">
    <text evidence="12">The sequence shown here is derived from an EMBL/GenBank/DDBJ whole genome shotgun (WGS) entry which is preliminary data.</text>
</comment>
<dbReference type="HAMAP" id="MF_00165">
    <property type="entry name" value="Thymidylate_kinase"/>
    <property type="match status" value="1"/>
</dbReference>
<dbReference type="Proteomes" id="UP000824044">
    <property type="component" value="Unassembled WGS sequence"/>
</dbReference>
<dbReference type="GO" id="GO:0005524">
    <property type="term" value="F:ATP binding"/>
    <property type="evidence" value="ECO:0007669"/>
    <property type="project" value="UniProtKB-UniRule"/>
</dbReference>
<sequence>MANRGKFIVFEGTDGSGKSTQMKMAGKFLKSKGVACILTHEPTDSPFGALLRSCLTGRIDTDERAIAALFAADRLDHISNTVNGIVKLLGEGTTVLCDRFYLSSFAYNGGFVPLEWVIQLNTPAMELLRPDLTIFLDITPEESMRRVARRGETERYETADKQTKIRENYYKLFERFGARENLVIVKSEEEKERTQANVRRAVWSLFGGRNDG</sequence>
<keyword evidence="8 10" id="KW-0067">ATP-binding</keyword>
<reference evidence="12" key="1">
    <citation type="journal article" date="2021" name="PeerJ">
        <title>Extensive microbial diversity within the chicken gut microbiome revealed by metagenomics and culture.</title>
        <authorList>
            <person name="Gilroy R."/>
            <person name="Ravi A."/>
            <person name="Getino M."/>
            <person name="Pursley I."/>
            <person name="Horton D.L."/>
            <person name="Alikhan N.F."/>
            <person name="Baker D."/>
            <person name="Gharbi K."/>
            <person name="Hall N."/>
            <person name="Watson M."/>
            <person name="Adriaenssens E.M."/>
            <person name="Foster-Nyarko E."/>
            <person name="Jarju S."/>
            <person name="Secka A."/>
            <person name="Antonio M."/>
            <person name="Oren A."/>
            <person name="Chaudhuri R.R."/>
            <person name="La Ragione R."/>
            <person name="Hildebrand F."/>
            <person name="Pallen M.J."/>
        </authorList>
    </citation>
    <scope>NUCLEOTIDE SEQUENCE</scope>
    <source>
        <strain evidence="12">CHK33-5263</strain>
    </source>
</reference>
<evidence type="ECO:0000256" key="2">
    <source>
        <dbReference type="ARBA" id="ARBA00012980"/>
    </source>
</evidence>
<accession>A0A9D2DWR1</accession>
<dbReference type="AlphaFoldDB" id="A0A9D2DWR1"/>
<feature type="binding site" evidence="10">
    <location>
        <begin position="12"/>
        <end position="19"/>
    </location>
    <ligand>
        <name>ATP</name>
        <dbReference type="ChEBI" id="CHEBI:30616"/>
    </ligand>
</feature>
<keyword evidence="6 10" id="KW-0547">Nucleotide-binding</keyword>
<gene>
    <name evidence="10 12" type="primary">tmk</name>
    <name evidence="12" type="ORF">H9812_04235</name>
</gene>
<evidence type="ECO:0000256" key="9">
    <source>
        <dbReference type="ARBA" id="ARBA00048743"/>
    </source>
</evidence>
<dbReference type="CDD" id="cd01672">
    <property type="entry name" value="TMPK"/>
    <property type="match status" value="1"/>
</dbReference>
<proteinExistence type="inferred from homology"/>
<evidence type="ECO:0000256" key="8">
    <source>
        <dbReference type="ARBA" id="ARBA00022840"/>
    </source>
</evidence>
<evidence type="ECO:0000256" key="4">
    <source>
        <dbReference type="ARBA" id="ARBA00022679"/>
    </source>
</evidence>
<keyword evidence="4 10" id="KW-0808">Transferase</keyword>
<dbReference type="GO" id="GO:0006227">
    <property type="term" value="P:dUDP biosynthetic process"/>
    <property type="evidence" value="ECO:0007669"/>
    <property type="project" value="TreeGrafter"/>
</dbReference>
<dbReference type="InterPro" id="IPR027417">
    <property type="entry name" value="P-loop_NTPase"/>
</dbReference>
<evidence type="ECO:0000256" key="1">
    <source>
        <dbReference type="ARBA" id="ARBA00009776"/>
    </source>
</evidence>
<reference evidence="12" key="2">
    <citation type="submission" date="2021-04" db="EMBL/GenBank/DDBJ databases">
        <authorList>
            <person name="Gilroy R."/>
        </authorList>
    </citation>
    <scope>NUCLEOTIDE SEQUENCE</scope>
    <source>
        <strain evidence="12">CHK33-5263</strain>
    </source>
</reference>
<dbReference type="InterPro" id="IPR018095">
    <property type="entry name" value="Thymidylate_kin_CS"/>
</dbReference>
<name>A0A9D2DWR1_9FIRM</name>
<dbReference type="EC" id="2.7.4.9" evidence="2 10"/>
<evidence type="ECO:0000313" key="13">
    <source>
        <dbReference type="Proteomes" id="UP000824044"/>
    </source>
</evidence>
<dbReference type="InterPro" id="IPR018094">
    <property type="entry name" value="Thymidylate_kinase"/>
</dbReference>
<dbReference type="EMBL" id="DXBS01000083">
    <property type="protein sequence ID" value="HIZ24667.1"/>
    <property type="molecule type" value="Genomic_DNA"/>
</dbReference>
<comment type="catalytic activity">
    <reaction evidence="9 10">
        <text>dTMP + ATP = dTDP + ADP</text>
        <dbReference type="Rhea" id="RHEA:13517"/>
        <dbReference type="ChEBI" id="CHEBI:30616"/>
        <dbReference type="ChEBI" id="CHEBI:58369"/>
        <dbReference type="ChEBI" id="CHEBI:63528"/>
        <dbReference type="ChEBI" id="CHEBI:456216"/>
        <dbReference type="EC" id="2.7.4.9"/>
    </reaction>
</comment>
<dbReference type="PROSITE" id="PS01331">
    <property type="entry name" value="THYMIDYLATE_KINASE"/>
    <property type="match status" value="1"/>
</dbReference>
<evidence type="ECO:0000256" key="6">
    <source>
        <dbReference type="ARBA" id="ARBA00022741"/>
    </source>
</evidence>
<dbReference type="Gene3D" id="3.40.50.300">
    <property type="entry name" value="P-loop containing nucleotide triphosphate hydrolases"/>
    <property type="match status" value="1"/>
</dbReference>
<evidence type="ECO:0000256" key="7">
    <source>
        <dbReference type="ARBA" id="ARBA00022777"/>
    </source>
</evidence>
<dbReference type="PANTHER" id="PTHR10344:SF4">
    <property type="entry name" value="UMP-CMP KINASE 2, MITOCHONDRIAL"/>
    <property type="match status" value="1"/>
</dbReference>
<dbReference type="GO" id="GO:0006233">
    <property type="term" value="P:dTDP biosynthetic process"/>
    <property type="evidence" value="ECO:0007669"/>
    <property type="project" value="InterPro"/>
</dbReference>
<dbReference type="Pfam" id="PF02223">
    <property type="entry name" value="Thymidylate_kin"/>
    <property type="match status" value="1"/>
</dbReference>
<dbReference type="InterPro" id="IPR039430">
    <property type="entry name" value="Thymidylate_kin-like_dom"/>
</dbReference>
<evidence type="ECO:0000256" key="10">
    <source>
        <dbReference type="HAMAP-Rule" id="MF_00165"/>
    </source>
</evidence>
<dbReference type="GO" id="GO:0005737">
    <property type="term" value="C:cytoplasm"/>
    <property type="evidence" value="ECO:0007669"/>
    <property type="project" value="TreeGrafter"/>
</dbReference>
<dbReference type="SUPFAM" id="SSF52540">
    <property type="entry name" value="P-loop containing nucleoside triphosphate hydrolases"/>
    <property type="match status" value="1"/>
</dbReference>
<dbReference type="PANTHER" id="PTHR10344">
    <property type="entry name" value="THYMIDYLATE KINASE"/>
    <property type="match status" value="1"/>
</dbReference>
<evidence type="ECO:0000256" key="3">
    <source>
        <dbReference type="ARBA" id="ARBA00017144"/>
    </source>
</evidence>
<comment type="similarity">
    <text evidence="1 10">Belongs to the thymidylate kinase family.</text>
</comment>
<evidence type="ECO:0000256" key="5">
    <source>
        <dbReference type="ARBA" id="ARBA00022727"/>
    </source>
</evidence>
<dbReference type="GO" id="GO:0004798">
    <property type="term" value="F:dTMP kinase activity"/>
    <property type="evidence" value="ECO:0007669"/>
    <property type="project" value="UniProtKB-UniRule"/>
</dbReference>
<keyword evidence="7 10" id="KW-0418">Kinase</keyword>
<organism evidence="12 13">
    <name type="scientific">Candidatus Gallimonas intestinigallinarum</name>
    <dbReference type="NCBI Taxonomy" id="2838604"/>
    <lineage>
        <taxon>Bacteria</taxon>
        <taxon>Bacillati</taxon>
        <taxon>Bacillota</taxon>
        <taxon>Clostridia</taxon>
        <taxon>Candidatus Gallimonas</taxon>
    </lineage>
</organism>
<feature type="domain" description="Thymidylate kinase-like" evidence="11">
    <location>
        <begin position="10"/>
        <end position="196"/>
    </location>
</feature>
<comment type="function">
    <text evidence="10">Phosphorylation of dTMP to form dTDP in both de novo and salvage pathways of dTTP synthesis.</text>
</comment>
<protein>
    <recommendedName>
        <fullName evidence="3 10">Thymidylate kinase</fullName>
        <ecNumber evidence="2 10">2.7.4.9</ecNumber>
    </recommendedName>
    <alternativeName>
        <fullName evidence="10">dTMP kinase</fullName>
    </alternativeName>
</protein>